<evidence type="ECO:0000313" key="2">
    <source>
        <dbReference type="Proteomes" id="UP001055172"/>
    </source>
</evidence>
<proteinExistence type="predicted"/>
<evidence type="ECO:0008006" key="3">
    <source>
        <dbReference type="Google" id="ProtNLM"/>
    </source>
</evidence>
<keyword evidence="2" id="KW-1185">Reference proteome</keyword>
<evidence type="ECO:0000313" key="1">
    <source>
        <dbReference type="EMBL" id="GJC88759.1"/>
    </source>
</evidence>
<reference evidence="1 2" key="1">
    <citation type="submission" date="2021-07" db="EMBL/GenBank/DDBJ databases">
        <title>Genome data of Colletotrichum spaethianum.</title>
        <authorList>
            <person name="Utami Y.D."/>
            <person name="Hiruma K."/>
        </authorList>
    </citation>
    <scope>NUCLEOTIDE SEQUENCE [LARGE SCALE GENOMIC DNA]</scope>
    <source>
        <strain evidence="1 2">MAFF 242679</strain>
    </source>
</reference>
<protein>
    <recommendedName>
        <fullName evidence="3">Alpha beta hydrolase fold protein</fullName>
    </recommendedName>
</protein>
<dbReference type="Proteomes" id="UP001055172">
    <property type="component" value="Unassembled WGS sequence"/>
</dbReference>
<name>A0AA37GXL5_9PEZI</name>
<accession>A0AA37GXL5</accession>
<organism evidence="1 2">
    <name type="scientific">Colletotrichum liriopes</name>
    <dbReference type="NCBI Taxonomy" id="708192"/>
    <lineage>
        <taxon>Eukaryota</taxon>
        <taxon>Fungi</taxon>
        <taxon>Dikarya</taxon>
        <taxon>Ascomycota</taxon>
        <taxon>Pezizomycotina</taxon>
        <taxon>Sordariomycetes</taxon>
        <taxon>Hypocreomycetidae</taxon>
        <taxon>Glomerellales</taxon>
        <taxon>Glomerellaceae</taxon>
        <taxon>Colletotrichum</taxon>
        <taxon>Colletotrichum spaethianum species complex</taxon>
    </lineage>
</organism>
<dbReference type="EMBL" id="BPPX01000035">
    <property type="protein sequence ID" value="GJC88759.1"/>
    <property type="molecule type" value="Genomic_DNA"/>
</dbReference>
<comment type="caution">
    <text evidence="1">The sequence shown here is derived from an EMBL/GenBank/DDBJ whole genome shotgun (WGS) entry which is preliminary data.</text>
</comment>
<dbReference type="AlphaFoldDB" id="A0AA37GXL5"/>
<sequence length="265" mass="30770">MPFLTDTRYSQEECIESVRDFYSFLTHMYLPRDYVKEPPEGGWPSITPEILRDFGKTNEVISLLRQLPYIRQNHNGKDAHAAPWCYFADWDTLSQDMERGRVTGYELKLFSEGADIQDNIPPHAISIALGDRDNCVFLLDTKLGIVYWHECPGEIKDNPSRERIWDDPYEWAPENEADWRGDAPAWTVKDFFGVLKDQFITLSFIPTSPRSVIDIYVIQHPNSEGLIERLQETYRSHGWPESESFCKHKCLEAVEAIVKEYDSAV</sequence>
<gene>
    <name evidence="1" type="ORF">ColLi_11597</name>
</gene>